<dbReference type="OrthoDB" id="1915122at2759"/>
<accession>A0A6G1HM62</accession>
<comment type="subcellular location">
    <subcellularLocation>
        <location evidence="1">Mitochondrion</location>
    </subcellularLocation>
</comment>
<name>A0A6G1HM62_9PEZI</name>
<gene>
    <name evidence="7" type="ORF">EJ06DRAFT_559274</name>
</gene>
<evidence type="ECO:0000256" key="3">
    <source>
        <dbReference type="ARBA" id="ARBA00022989"/>
    </source>
</evidence>
<dbReference type="Pfam" id="PF04588">
    <property type="entry name" value="HIG_1_N"/>
    <property type="match status" value="1"/>
</dbReference>
<dbReference type="Proteomes" id="UP000799640">
    <property type="component" value="Unassembled WGS sequence"/>
</dbReference>
<dbReference type="GO" id="GO:0033617">
    <property type="term" value="P:mitochondrial respiratory chain complex IV assembly"/>
    <property type="evidence" value="ECO:0007669"/>
    <property type="project" value="TreeGrafter"/>
</dbReference>
<keyword evidence="2 5" id="KW-0812">Transmembrane</keyword>
<feature type="transmembrane region" description="Helical" evidence="5">
    <location>
        <begin position="21"/>
        <end position="38"/>
    </location>
</feature>
<dbReference type="InterPro" id="IPR040153">
    <property type="entry name" value="Rcf2"/>
</dbReference>
<sequence>MRIISKEEEDDHYRATVKGGTIGGVAGLTVGTLGVLAANRRFPAFRNLTVPFRAFLAASTGTFSAIIAADRASARYEKIAHPERYTQPDHTLQDEINAQKSALERAKEWGAENRYKIVFGGWVAAMGVSLGLVRRNPYLTGQQKLVQARVYAQGLTIAILLASFMLEANDATKGKGRWETIKVIDPNDPLHKKIIEKRIHHERYAGEDQWREMVDAEERRMNERKAHAEAASK</sequence>
<protein>
    <recommendedName>
        <fullName evidence="6">HIG1 domain-containing protein</fullName>
    </recommendedName>
</protein>
<evidence type="ECO:0000256" key="5">
    <source>
        <dbReference type="SAM" id="Phobius"/>
    </source>
</evidence>
<evidence type="ECO:0000256" key="1">
    <source>
        <dbReference type="ARBA" id="ARBA00004173"/>
    </source>
</evidence>
<feature type="domain" description="HIG1" evidence="6">
    <location>
        <begin position="87"/>
        <end position="178"/>
    </location>
</feature>
<dbReference type="GO" id="GO:0005739">
    <property type="term" value="C:mitochondrion"/>
    <property type="evidence" value="ECO:0007669"/>
    <property type="project" value="UniProtKB-SubCell"/>
</dbReference>
<proteinExistence type="predicted"/>
<evidence type="ECO:0000313" key="8">
    <source>
        <dbReference type="Proteomes" id="UP000799640"/>
    </source>
</evidence>
<keyword evidence="4 5" id="KW-0472">Membrane</keyword>
<evidence type="ECO:0000259" key="6">
    <source>
        <dbReference type="PROSITE" id="PS51503"/>
    </source>
</evidence>
<reference evidence="7" key="1">
    <citation type="journal article" date="2020" name="Stud. Mycol.">
        <title>101 Dothideomycetes genomes: a test case for predicting lifestyles and emergence of pathogens.</title>
        <authorList>
            <person name="Haridas S."/>
            <person name="Albert R."/>
            <person name="Binder M."/>
            <person name="Bloem J."/>
            <person name="Labutti K."/>
            <person name="Salamov A."/>
            <person name="Andreopoulos B."/>
            <person name="Baker S."/>
            <person name="Barry K."/>
            <person name="Bills G."/>
            <person name="Bluhm B."/>
            <person name="Cannon C."/>
            <person name="Castanera R."/>
            <person name="Culley D."/>
            <person name="Daum C."/>
            <person name="Ezra D."/>
            <person name="Gonzalez J."/>
            <person name="Henrissat B."/>
            <person name="Kuo A."/>
            <person name="Liang C."/>
            <person name="Lipzen A."/>
            <person name="Lutzoni F."/>
            <person name="Magnuson J."/>
            <person name="Mondo S."/>
            <person name="Nolan M."/>
            <person name="Ohm R."/>
            <person name="Pangilinan J."/>
            <person name="Park H.-J."/>
            <person name="Ramirez L."/>
            <person name="Alfaro M."/>
            <person name="Sun H."/>
            <person name="Tritt A."/>
            <person name="Yoshinaga Y."/>
            <person name="Zwiers L.-H."/>
            <person name="Turgeon B."/>
            <person name="Goodwin S."/>
            <person name="Spatafora J."/>
            <person name="Crous P."/>
            <person name="Grigoriev I."/>
        </authorList>
    </citation>
    <scope>NUCLEOTIDE SEQUENCE</scope>
    <source>
        <strain evidence="7">CBS 262.69</strain>
    </source>
</reference>
<keyword evidence="3 5" id="KW-1133">Transmembrane helix</keyword>
<dbReference type="EMBL" id="ML996704">
    <property type="protein sequence ID" value="KAF2397153.1"/>
    <property type="molecule type" value="Genomic_DNA"/>
</dbReference>
<evidence type="ECO:0000313" key="7">
    <source>
        <dbReference type="EMBL" id="KAF2397153.1"/>
    </source>
</evidence>
<evidence type="ECO:0000256" key="4">
    <source>
        <dbReference type="ARBA" id="ARBA00023136"/>
    </source>
</evidence>
<dbReference type="PROSITE" id="PS51503">
    <property type="entry name" value="HIG1"/>
    <property type="match status" value="1"/>
</dbReference>
<dbReference type="AlphaFoldDB" id="A0A6G1HM62"/>
<dbReference type="PANTHER" id="PTHR28018:SF3">
    <property type="entry name" value="RESPIRATORY SUPERCOMPLEX FACTOR 2, MITOCHONDRIAL"/>
    <property type="match status" value="1"/>
</dbReference>
<feature type="transmembrane region" description="Helical" evidence="5">
    <location>
        <begin position="50"/>
        <end position="69"/>
    </location>
</feature>
<organism evidence="7 8">
    <name type="scientific">Trichodelitschia bisporula</name>
    <dbReference type="NCBI Taxonomy" id="703511"/>
    <lineage>
        <taxon>Eukaryota</taxon>
        <taxon>Fungi</taxon>
        <taxon>Dikarya</taxon>
        <taxon>Ascomycota</taxon>
        <taxon>Pezizomycotina</taxon>
        <taxon>Dothideomycetes</taxon>
        <taxon>Dothideomycetes incertae sedis</taxon>
        <taxon>Phaeotrichales</taxon>
        <taxon>Phaeotrichaceae</taxon>
        <taxon>Trichodelitschia</taxon>
    </lineage>
</organism>
<keyword evidence="8" id="KW-1185">Reference proteome</keyword>
<evidence type="ECO:0000256" key="2">
    <source>
        <dbReference type="ARBA" id="ARBA00022692"/>
    </source>
</evidence>
<dbReference type="InterPro" id="IPR007667">
    <property type="entry name" value="Hypoxia_induced_domain"/>
</dbReference>
<dbReference type="PANTHER" id="PTHR28018">
    <property type="entry name" value="RESPIRATORY SUPERCOMPLEX FACTOR 2, MITOCHONDRIAL"/>
    <property type="match status" value="1"/>
</dbReference>